<evidence type="ECO:0000313" key="3">
    <source>
        <dbReference type="EMBL" id="RCN58733.1"/>
    </source>
</evidence>
<organism evidence="3 4">
    <name type="scientific">Acidiferrobacter thiooxydans</name>
    <dbReference type="NCBI Taxonomy" id="163359"/>
    <lineage>
        <taxon>Bacteria</taxon>
        <taxon>Pseudomonadati</taxon>
        <taxon>Pseudomonadota</taxon>
        <taxon>Gammaproteobacteria</taxon>
        <taxon>Acidiferrobacterales</taxon>
        <taxon>Acidiferrobacteraceae</taxon>
        <taxon>Acidiferrobacter</taxon>
    </lineage>
</organism>
<dbReference type="Gene3D" id="3.40.50.2000">
    <property type="entry name" value="Glycogen Phosphorylase B"/>
    <property type="match status" value="2"/>
</dbReference>
<keyword evidence="1" id="KW-0328">Glycosyltransferase</keyword>
<accession>A0A368HH77</accession>
<dbReference type="GO" id="GO:0005829">
    <property type="term" value="C:cytosol"/>
    <property type="evidence" value="ECO:0007669"/>
    <property type="project" value="TreeGrafter"/>
</dbReference>
<keyword evidence="2 3" id="KW-0808">Transferase</keyword>
<dbReference type="InterPro" id="IPR051199">
    <property type="entry name" value="LPS_LOS_Heptosyltrfase"/>
</dbReference>
<evidence type="ECO:0000256" key="2">
    <source>
        <dbReference type="ARBA" id="ARBA00022679"/>
    </source>
</evidence>
<gene>
    <name evidence="3" type="ORF">C4900_02905</name>
</gene>
<protein>
    <submittedName>
        <fullName evidence="3">Glycosyltransferase family 9 protein</fullName>
    </submittedName>
</protein>
<dbReference type="Pfam" id="PF01075">
    <property type="entry name" value="Glyco_transf_9"/>
    <property type="match status" value="1"/>
</dbReference>
<dbReference type="OrthoDB" id="9767552at2"/>
<dbReference type="GO" id="GO:0008713">
    <property type="term" value="F:ADP-heptose-lipopolysaccharide heptosyltransferase activity"/>
    <property type="evidence" value="ECO:0007669"/>
    <property type="project" value="TreeGrafter"/>
</dbReference>
<evidence type="ECO:0000313" key="4">
    <source>
        <dbReference type="Proteomes" id="UP000253250"/>
    </source>
</evidence>
<dbReference type="AlphaFoldDB" id="A0A368HH77"/>
<dbReference type="Proteomes" id="UP000253250">
    <property type="component" value="Unassembled WGS sequence"/>
</dbReference>
<dbReference type="EMBL" id="PSYR01000001">
    <property type="protein sequence ID" value="RCN58733.1"/>
    <property type="molecule type" value="Genomic_DNA"/>
</dbReference>
<dbReference type="GO" id="GO:0009244">
    <property type="term" value="P:lipopolysaccharide core region biosynthetic process"/>
    <property type="evidence" value="ECO:0007669"/>
    <property type="project" value="TreeGrafter"/>
</dbReference>
<sequence length="358" mass="38360">MDAFKSVSRILVVRLDNIGDILMLSPAVRMVRRAWPEARVTLMASPAGAAVAGLVPGIDEVFVHRALWQDAHGDMAFDPSREQALVRELARRSFDAALIFTSFSQSPFPPAYACYLAGIPVRIGQSREFGGGVLTHWVRPPADDAHQVDRNLHILREVGIPVVGPDVSVVRISVPRAAHARAQTVLQERGVRGDFVVIAPGATCSARRYPVERYAAVAAGLRQAGRTVVVVGGPKDIARGAAVASASGAVSLCGQTDIAVLAALLARARLLIANDSGPMHLADAVDCPMVILYSGTDRESQWGPRRAPARLLRRPTACAPCYRFTCPYDLECLAIPPEEVVAQALGLWGETLREVADG</sequence>
<dbReference type="PANTHER" id="PTHR30160:SF1">
    <property type="entry name" value="LIPOPOLYSACCHARIDE 1,2-N-ACETYLGLUCOSAMINETRANSFERASE-RELATED"/>
    <property type="match status" value="1"/>
</dbReference>
<dbReference type="SUPFAM" id="SSF53756">
    <property type="entry name" value="UDP-Glycosyltransferase/glycogen phosphorylase"/>
    <property type="match status" value="1"/>
</dbReference>
<evidence type="ECO:0000256" key="1">
    <source>
        <dbReference type="ARBA" id="ARBA00022676"/>
    </source>
</evidence>
<dbReference type="RefSeq" id="WP_083996288.1">
    <property type="nucleotide sequence ID" value="NZ_CP080624.1"/>
</dbReference>
<reference evidence="3 4" key="1">
    <citation type="submission" date="2018-02" db="EMBL/GenBank/DDBJ databases">
        <title>Insights into the biology of acidophilic members of the Acidiferrobacteraceae family derived from comparative genomic analyses.</title>
        <authorList>
            <person name="Issotta F."/>
            <person name="Thyssen C."/>
            <person name="Mena C."/>
            <person name="Moya A."/>
            <person name="Bellenberg S."/>
            <person name="Sproer C."/>
            <person name="Covarrubias P.C."/>
            <person name="Sand W."/>
            <person name="Quatrini R."/>
            <person name="Vera M."/>
        </authorList>
    </citation>
    <scope>NUCLEOTIDE SEQUENCE [LARGE SCALE GENOMIC DNA]</scope>
    <source>
        <strain evidence="4">m-1</strain>
    </source>
</reference>
<dbReference type="PANTHER" id="PTHR30160">
    <property type="entry name" value="TETRAACYLDISACCHARIDE 4'-KINASE-RELATED"/>
    <property type="match status" value="1"/>
</dbReference>
<dbReference type="InterPro" id="IPR002201">
    <property type="entry name" value="Glyco_trans_9"/>
</dbReference>
<dbReference type="CDD" id="cd03789">
    <property type="entry name" value="GT9_LPS_heptosyltransferase"/>
    <property type="match status" value="1"/>
</dbReference>
<name>A0A368HH77_9GAMM</name>
<keyword evidence="4" id="KW-1185">Reference proteome</keyword>
<proteinExistence type="predicted"/>
<comment type="caution">
    <text evidence="3">The sequence shown here is derived from an EMBL/GenBank/DDBJ whole genome shotgun (WGS) entry which is preliminary data.</text>
</comment>